<gene>
    <name evidence="4" type="ORF">MN202_10095</name>
</gene>
<sequence>MFLDKEKYTTDKLLPGLSAILQQKSLSQLESGDGRELVQYFKHYANPGLLVGTQWGGAAAGLTAAVRIHRYVGSLSPSLAIMMTMHNHTTYCLSTAMDASLAVKDRVLSHVATDKLVFCSGFAEARPGANILSSSVSCVPGSAGFVINGSKKPCTMADYADIALIGIANPLADDATARGLLIVEDMRAENIRKVPFWPASILKATSSNELVFTDFAVAKDNVVLMEAGNAPSQAKQAIETTELCGLSSFQLLIAASYLGVASRLAASCFAARPGNATDVSQLAIELESAALALEGAAALLDAQPPSGELVALAICVRTLVAQCIDRANRLALIGLGGMKYLATEDLRYLLQVSQCLNFHPLSRNETVELIQHELCQPAV</sequence>
<organism evidence="4 5">
    <name type="scientific">Rheinheimera muenzenbergensis</name>
    <dbReference type="NCBI Taxonomy" id="1193628"/>
    <lineage>
        <taxon>Bacteria</taxon>
        <taxon>Pseudomonadati</taxon>
        <taxon>Pseudomonadota</taxon>
        <taxon>Gammaproteobacteria</taxon>
        <taxon>Chromatiales</taxon>
        <taxon>Chromatiaceae</taxon>
        <taxon>Rheinheimera</taxon>
    </lineage>
</organism>
<keyword evidence="3" id="KW-0560">Oxidoreductase</keyword>
<comment type="caution">
    <text evidence="4">The sequence shown here is derived from an EMBL/GenBank/DDBJ whole genome shotgun (WGS) entry which is preliminary data.</text>
</comment>
<dbReference type="PANTHER" id="PTHR43884:SF20">
    <property type="entry name" value="ACYL-COA DEHYDROGENASE FADE28"/>
    <property type="match status" value="1"/>
</dbReference>
<dbReference type="InterPro" id="IPR046373">
    <property type="entry name" value="Acyl-CoA_Oxase/DH_mid-dom_sf"/>
</dbReference>
<keyword evidence="2" id="KW-0274">FAD</keyword>
<dbReference type="Gene3D" id="1.10.540.10">
    <property type="entry name" value="Acyl-CoA dehydrogenase/oxidase, N-terminal domain"/>
    <property type="match status" value="1"/>
</dbReference>
<evidence type="ECO:0000256" key="3">
    <source>
        <dbReference type="ARBA" id="ARBA00023002"/>
    </source>
</evidence>
<dbReference type="RefSeq" id="WP_335735998.1">
    <property type="nucleotide sequence ID" value="NZ_JALAAR010000007.1"/>
</dbReference>
<accession>A0ABU8C7V1</accession>
<evidence type="ECO:0000313" key="5">
    <source>
        <dbReference type="Proteomes" id="UP001375382"/>
    </source>
</evidence>
<dbReference type="PANTHER" id="PTHR43884">
    <property type="entry name" value="ACYL-COA DEHYDROGENASE"/>
    <property type="match status" value="1"/>
</dbReference>
<proteinExistence type="predicted"/>
<keyword evidence="5" id="KW-1185">Reference proteome</keyword>
<name>A0ABU8C7V1_9GAMM</name>
<reference evidence="4 5" key="1">
    <citation type="journal article" date="2023" name="Ecotoxicol. Environ. Saf.">
        <title>Mercury remediation potential of mercury-resistant strain Rheinheimera metallidurans sp. nov. isolated from a municipal waste dumping site.</title>
        <authorList>
            <person name="Yadav V."/>
            <person name="Manjhi A."/>
            <person name="Vadakedath N."/>
        </authorList>
    </citation>
    <scope>NUCLEOTIDE SEQUENCE [LARGE SCALE GENOMIC DNA]</scope>
    <source>
        <strain evidence="4 5">E-49</strain>
    </source>
</reference>
<evidence type="ECO:0000313" key="4">
    <source>
        <dbReference type="EMBL" id="MEH8017587.1"/>
    </source>
</evidence>
<dbReference type="Gene3D" id="2.40.110.10">
    <property type="entry name" value="Butyryl-CoA Dehydrogenase, subunit A, domain 2"/>
    <property type="match status" value="1"/>
</dbReference>
<evidence type="ECO:0000256" key="1">
    <source>
        <dbReference type="ARBA" id="ARBA00022630"/>
    </source>
</evidence>
<dbReference type="SUPFAM" id="SSF56645">
    <property type="entry name" value="Acyl-CoA dehydrogenase NM domain-like"/>
    <property type="match status" value="1"/>
</dbReference>
<dbReference type="InterPro" id="IPR037069">
    <property type="entry name" value="AcylCoA_DH/ox_N_sf"/>
</dbReference>
<dbReference type="Proteomes" id="UP001375382">
    <property type="component" value="Unassembled WGS sequence"/>
</dbReference>
<dbReference type="InterPro" id="IPR009100">
    <property type="entry name" value="AcylCoA_DH/oxidase_NM_dom_sf"/>
</dbReference>
<keyword evidence="1" id="KW-0285">Flavoprotein</keyword>
<dbReference type="EMBL" id="JALAAR010000007">
    <property type="protein sequence ID" value="MEH8017587.1"/>
    <property type="molecule type" value="Genomic_DNA"/>
</dbReference>
<evidence type="ECO:0000256" key="2">
    <source>
        <dbReference type="ARBA" id="ARBA00022827"/>
    </source>
</evidence>
<protein>
    <submittedName>
        <fullName evidence="4">Acyl-CoA/acyl-ACP dehydrogenase</fullName>
    </submittedName>
</protein>